<evidence type="ECO:0000256" key="1">
    <source>
        <dbReference type="SAM" id="SignalP"/>
    </source>
</evidence>
<name>A0ABT9EB76_9PROT</name>
<gene>
    <name evidence="2" type="ORF">Q7A36_33810</name>
</gene>
<reference evidence="2 3" key="1">
    <citation type="submission" date="2023-08" db="EMBL/GenBank/DDBJ databases">
        <title>The draft genome sequence of Paracraurococcus sp. LOR1-02.</title>
        <authorList>
            <person name="Kingkaew E."/>
            <person name="Tanasupawat S."/>
        </authorList>
    </citation>
    <scope>NUCLEOTIDE SEQUENCE [LARGE SCALE GENOMIC DNA]</scope>
    <source>
        <strain evidence="2 3">LOR1-02</strain>
    </source>
</reference>
<organism evidence="2 3">
    <name type="scientific">Paracraurococcus lichenis</name>
    <dbReference type="NCBI Taxonomy" id="3064888"/>
    <lineage>
        <taxon>Bacteria</taxon>
        <taxon>Pseudomonadati</taxon>
        <taxon>Pseudomonadota</taxon>
        <taxon>Alphaproteobacteria</taxon>
        <taxon>Acetobacterales</taxon>
        <taxon>Roseomonadaceae</taxon>
        <taxon>Paracraurococcus</taxon>
    </lineage>
</organism>
<accession>A0ABT9EB76</accession>
<keyword evidence="1" id="KW-0732">Signal</keyword>
<feature type="chain" id="PRO_5045842003" description="Pentapeptide repeat-containing protein" evidence="1">
    <location>
        <begin position="25"/>
        <end position="95"/>
    </location>
</feature>
<feature type="signal peptide" evidence="1">
    <location>
        <begin position="1"/>
        <end position="24"/>
    </location>
</feature>
<sequence length="95" mass="9468">MSKHAMIPMIAAATLLCTMAAASAGQQQNGANLNGTSFNGVVLNGISVNGVSLNGVALNGLTARGIESQGKPAAATGRLVPTRLALPDGTVLLLR</sequence>
<dbReference type="EMBL" id="JAUTWS010000083">
    <property type="protein sequence ID" value="MDO9713354.1"/>
    <property type="molecule type" value="Genomic_DNA"/>
</dbReference>
<protein>
    <recommendedName>
        <fullName evidence="4">Pentapeptide repeat-containing protein</fullName>
    </recommendedName>
</protein>
<proteinExistence type="predicted"/>
<dbReference type="RefSeq" id="WP_305108213.1">
    <property type="nucleotide sequence ID" value="NZ_JAUTWS010000083.1"/>
</dbReference>
<dbReference type="Proteomes" id="UP001243009">
    <property type="component" value="Unassembled WGS sequence"/>
</dbReference>
<evidence type="ECO:0000313" key="2">
    <source>
        <dbReference type="EMBL" id="MDO9713354.1"/>
    </source>
</evidence>
<comment type="caution">
    <text evidence="2">The sequence shown here is derived from an EMBL/GenBank/DDBJ whole genome shotgun (WGS) entry which is preliminary data.</text>
</comment>
<evidence type="ECO:0000313" key="3">
    <source>
        <dbReference type="Proteomes" id="UP001243009"/>
    </source>
</evidence>
<keyword evidence="3" id="KW-1185">Reference proteome</keyword>
<evidence type="ECO:0008006" key="4">
    <source>
        <dbReference type="Google" id="ProtNLM"/>
    </source>
</evidence>